<feature type="compositionally biased region" description="Basic and acidic residues" evidence="5">
    <location>
        <begin position="517"/>
        <end position="527"/>
    </location>
</feature>
<feature type="domain" description="Major facilitator superfamily (MFS) profile" evidence="7">
    <location>
        <begin position="20"/>
        <end position="504"/>
    </location>
</feature>
<evidence type="ECO:0000256" key="2">
    <source>
        <dbReference type="ARBA" id="ARBA00022692"/>
    </source>
</evidence>
<dbReference type="InterPro" id="IPR036259">
    <property type="entry name" value="MFS_trans_sf"/>
</dbReference>
<dbReference type="SUPFAM" id="SSF103473">
    <property type="entry name" value="MFS general substrate transporter"/>
    <property type="match status" value="1"/>
</dbReference>
<keyword evidence="4 6" id="KW-0472">Membrane</keyword>
<comment type="subcellular location">
    <subcellularLocation>
        <location evidence="1">Membrane</location>
        <topology evidence="1">Multi-pass membrane protein</topology>
    </subcellularLocation>
</comment>
<dbReference type="PANTHER" id="PTHR23501">
    <property type="entry name" value="MAJOR FACILITATOR SUPERFAMILY"/>
    <property type="match status" value="1"/>
</dbReference>
<evidence type="ECO:0000256" key="1">
    <source>
        <dbReference type="ARBA" id="ARBA00004141"/>
    </source>
</evidence>
<keyword evidence="3 6" id="KW-1133">Transmembrane helix</keyword>
<feature type="transmembrane region" description="Helical" evidence="6">
    <location>
        <begin position="376"/>
        <end position="397"/>
    </location>
</feature>
<evidence type="ECO:0000256" key="3">
    <source>
        <dbReference type="ARBA" id="ARBA00022989"/>
    </source>
</evidence>
<evidence type="ECO:0000256" key="4">
    <source>
        <dbReference type="ARBA" id="ARBA00023136"/>
    </source>
</evidence>
<dbReference type="PRINTS" id="PR01036">
    <property type="entry name" value="TCRTETB"/>
</dbReference>
<sequence length="560" mass="60034">MDSSPSTPQQTTKGSTFWLSFTAAVVCNFLGALDLTAVSTALPTITKELNGTENFVWVGAAYGLASAAILPFTGRLADILGRRPVMLCCITFLFLGSALSGSAKSMNWLIAARTVQGIGGGGVINLASIITSDLVPLAERGLYQGFLVFTWATAAAIGPAIGGSLAEKASWRWLFYLNLPLAGIAFVLVALFLRVRTPPGSFWEKMSRIDLLGNIIIIAGTTLALVAVTWGGIAFPWDSAHVLAPLIIGFVFIALFFVYETFGPKDPTLPFDILSNRTSFSGYLSTFFHGIASISIIYYLPVYFQACMAASPIRSSVNLFATSLVISPTAIICGAVIKGTNKYRAVNYVGWALMIIGFGLLTLLKADASTGDWAGFQVITAAGIGIIWASALFPILAPLPVTRVAPALAFQNFCRTFAQTWGVAIAASILQNELKRRLPPAFLEEFPAGIEIAYAAIPIIRTLHEPTQTEVRVAYAESMATVWKAMIGFSAAGFVSLFLMREVPMTKQVDEAYALDHPEKDKDHEMRPSGSSLPTAENNTTPSSLGRDVNASLVKVNELV</sequence>
<feature type="transmembrane region" description="Helical" evidence="6">
    <location>
        <begin position="173"/>
        <end position="195"/>
    </location>
</feature>
<feature type="transmembrane region" description="Helical" evidence="6">
    <location>
        <begin position="110"/>
        <end position="130"/>
    </location>
</feature>
<protein>
    <submittedName>
        <fullName evidence="8">Iron permease</fullName>
    </submittedName>
</protein>
<accession>A0A4Q9MD55</accession>
<feature type="transmembrane region" description="Helical" evidence="6">
    <location>
        <begin position="215"/>
        <end position="235"/>
    </location>
</feature>
<gene>
    <name evidence="8" type="ORF">BD311DRAFT_765126</name>
</gene>
<feature type="transmembrane region" description="Helical" evidence="6">
    <location>
        <begin position="54"/>
        <end position="72"/>
    </location>
</feature>
<feature type="transmembrane region" description="Helical" evidence="6">
    <location>
        <begin position="242"/>
        <end position="262"/>
    </location>
</feature>
<reference evidence="8" key="1">
    <citation type="submission" date="2019-01" db="EMBL/GenBank/DDBJ databases">
        <title>Draft genome sequences of three monokaryotic isolates of the white-rot basidiomycete fungus Dichomitus squalens.</title>
        <authorList>
            <consortium name="DOE Joint Genome Institute"/>
            <person name="Lopez S.C."/>
            <person name="Andreopoulos B."/>
            <person name="Pangilinan J."/>
            <person name="Lipzen A."/>
            <person name="Riley R."/>
            <person name="Ahrendt S."/>
            <person name="Ng V."/>
            <person name="Barry K."/>
            <person name="Daum C."/>
            <person name="Grigoriev I.V."/>
            <person name="Hilden K.S."/>
            <person name="Makela M.R."/>
            <person name="de Vries R.P."/>
        </authorList>
    </citation>
    <scope>NUCLEOTIDE SEQUENCE [LARGE SCALE GENOMIC DNA]</scope>
    <source>
        <strain evidence="8">OM18370.1</strain>
    </source>
</reference>
<dbReference type="PANTHER" id="PTHR23501:SF102">
    <property type="entry name" value="DRUG TRANSPORTER, PUTATIVE (AFU_ORTHOLOGUE AFUA_3G08530)-RELATED"/>
    <property type="match status" value="1"/>
</dbReference>
<evidence type="ECO:0000313" key="8">
    <source>
        <dbReference type="EMBL" id="TBU25225.1"/>
    </source>
</evidence>
<name>A0A4Q9MD55_9APHY</name>
<dbReference type="Pfam" id="PF07690">
    <property type="entry name" value="MFS_1"/>
    <property type="match status" value="1"/>
</dbReference>
<feature type="transmembrane region" description="Helical" evidence="6">
    <location>
        <begin position="142"/>
        <end position="161"/>
    </location>
</feature>
<evidence type="ECO:0000259" key="7">
    <source>
        <dbReference type="PROSITE" id="PS50850"/>
    </source>
</evidence>
<dbReference type="PROSITE" id="PS50850">
    <property type="entry name" value="MFS"/>
    <property type="match status" value="1"/>
</dbReference>
<feature type="transmembrane region" description="Helical" evidence="6">
    <location>
        <begin position="282"/>
        <end position="304"/>
    </location>
</feature>
<organism evidence="8">
    <name type="scientific">Dichomitus squalens</name>
    <dbReference type="NCBI Taxonomy" id="114155"/>
    <lineage>
        <taxon>Eukaryota</taxon>
        <taxon>Fungi</taxon>
        <taxon>Dikarya</taxon>
        <taxon>Basidiomycota</taxon>
        <taxon>Agaricomycotina</taxon>
        <taxon>Agaricomycetes</taxon>
        <taxon>Polyporales</taxon>
        <taxon>Polyporaceae</taxon>
        <taxon>Dichomitus</taxon>
    </lineage>
</organism>
<feature type="transmembrane region" description="Helical" evidence="6">
    <location>
        <begin position="343"/>
        <end position="364"/>
    </location>
</feature>
<dbReference type="GO" id="GO:0022857">
    <property type="term" value="F:transmembrane transporter activity"/>
    <property type="evidence" value="ECO:0007669"/>
    <property type="project" value="InterPro"/>
</dbReference>
<keyword evidence="2 6" id="KW-0812">Transmembrane</keyword>
<dbReference type="OrthoDB" id="3437016at2759"/>
<proteinExistence type="predicted"/>
<dbReference type="InterPro" id="IPR020846">
    <property type="entry name" value="MFS_dom"/>
</dbReference>
<dbReference type="EMBL" id="ML143465">
    <property type="protein sequence ID" value="TBU25225.1"/>
    <property type="molecule type" value="Genomic_DNA"/>
</dbReference>
<evidence type="ECO:0000256" key="6">
    <source>
        <dbReference type="SAM" id="Phobius"/>
    </source>
</evidence>
<dbReference type="Proteomes" id="UP000292957">
    <property type="component" value="Unassembled WGS sequence"/>
</dbReference>
<dbReference type="CDD" id="cd17502">
    <property type="entry name" value="MFS_Azr1_MDR_like"/>
    <property type="match status" value="1"/>
</dbReference>
<dbReference type="InterPro" id="IPR011701">
    <property type="entry name" value="MFS"/>
</dbReference>
<evidence type="ECO:0000256" key="5">
    <source>
        <dbReference type="SAM" id="MobiDB-lite"/>
    </source>
</evidence>
<dbReference type="AlphaFoldDB" id="A0A4Q9MD55"/>
<feature type="transmembrane region" description="Helical" evidence="6">
    <location>
        <begin position="84"/>
        <end position="103"/>
    </location>
</feature>
<feature type="transmembrane region" description="Helical" evidence="6">
    <location>
        <begin position="17"/>
        <end position="42"/>
    </location>
</feature>
<feature type="region of interest" description="Disordered" evidence="5">
    <location>
        <begin position="517"/>
        <end position="548"/>
    </location>
</feature>
<dbReference type="Gene3D" id="1.20.1720.10">
    <property type="entry name" value="Multidrug resistance protein D"/>
    <property type="match status" value="1"/>
</dbReference>
<dbReference type="GO" id="GO:0005886">
    <property type="term" value="C:plasma membrane"/>
    <property type="evidence" value="ECO:0007669"/>
    <property type="project" value="TreeGrafter"/>
</dbReference>
<feature type="compositionally biased region" description="Polar residues" evidence="5">
    <location>
        <begin position="529"/>
        <end position="544"/>
    </location>
</feature>